<comment type="caution">
    <text evidence="2">The sequence shown here is derived from an EMBL/GenBank/DDBJ whole genome shotgun (WGS) entry which is preliminary data.</text>
</comment>
<feature type="compositionally biased region" description="Polar residues" evidence="1">
    <location>
        <begin position="193"/>
        <end position="219"/>
    </location>
</feature>
<dbReference type="Proteomes" id="UP001390339">
    <property type="component" value="Unassembled WGS sequence"/>
</dbReference>
<sequence>MALPDVVWSNIIVQLRLPFGCHELACRGPYLERSELDSLAALACLGRTSSRLRILAERALYSGLPAADTRLRGRLISAIRQNPRLAGHVQAAELGDAYMTRDEFLALVRPPAAHEAQHPGSTSATHRSLADRIGTMRDLPDYSEEFADAWPAHIIGLVPNIKFLDITMSNIITILPSVFREAARVGGEHNESQGDSSTRSSLHSPTGNSSPITATRPSSAPLSQLEEIVVRRVGETKGALRIQLFEDLLLLPRLRKFHGQCVDLNTELSTRTRTSQPASSLTHVVIAHSLAEAAGILDLLRVCPFLRTLRIHWGDSTVGDAAPDWDEIGNSLREYGSNLEVLDLDCRDCLMYDMGECNGKIGSLRDLRRLRHLSLPQDVLLGNEDMLSGLDNLGDSDGDEGGGAKDNLHDELDSIVSLEPLLPESLESLHLYSCYEEEEWVRHCVQMVLRSRRLDNLSHIQLGGISELNLPFSETGWERKMSKAHLNIHRVRPPMGLDQ</sequence>
<accession>A0ABR2JLZ8</accession>
<organism evidence="2 3">
    <name type="scientific">Apiospora arundinis</name>
    <dbReference type="NCBI Taxonomy" id="335852"/>
    <lineage>
        <taxon>Eukaryota</taxon>
        <taxon>Fungi</taxon>
        <taxon>Dikarya</taxon>
        <taxon>Ascomycota</taxon>
        <taxon>Pezizomycotina</taxon>
        <taxon>Sordariomycetes</taxon>
        <taxon>Xylariomycetidae</taxon>
        <taxon>Amphisphaeriales</taxon>
        <taxon>Apiosporaceae</taxon>
        <taxon>Apiospora</taxon>
    </lineage>
</organism>
<evidence type="ECO:0000313" key="3">
    <source>
        <dbReference type="Proteomes" id="UP001390339"/>
    </source>
</evidence>
<feature type="region of interest" description="Disordered" evidence="1">
    <location>
        <begin position="186"/>
        <end position="219"/>
    </location>
</feature>
<name>A0ABR2JLZ8_9PEZI</name>
<protein>
    <submittedName>
        <fullName evidence="2">Multidrug resistance protein 3 (P glycoprotein 3)</fullName>
    </submittedName>
</protein>
<gene>
    <name evidence="2" type="ORF">PGQ11_001090</name>
</gene>
<dbReference type="SUPFAM" id="SSF52047">
    <property type="entry name" value="RNI-like"/>
    <property type="match status" value="1"/>
</dbReference>
<proteinExistence type="predicted"/>
<dbReference type="EMBL" id="JAPCWZ010000001">
    <property type="protein sequence ID" value="KAK8879796.1"/>
    <property type="molecule type" value="Genomic_DNA"/>
</dbReference>
<keyword evidence="3" id="KW-1185">Reference proteome</keyword>
<evidence type="ECO:0000256" key="1">
    <source>
        <dbReference type="SAM" id="MobiDB-lite"/>
    </source>
</evidence>
<reference evidence="2 3" key="1">
    <citation type="journal article" date="2024" name="IMA Fungus">
        <title>Apiospora arundinis, a panoply of carbohydrate-active enzymes and secondary metabolites.</title>
        <authorList>
            <person name="Sorensen T."/>
            <person name="Petersen C."/>
            <person name="Muurmann A.T."/>
            <person name="Christiansen J.V."/>
            <person name="Brundto M.L."/>
            <person name="Overgaard C.K."/>
            <person name="Boysen A.T."/>
            <person name="Wollenberg R.D."/>
            <person name="Larsen T.O."/>
            <person name="Sorensen J.L."/>
            <person name="Nielsen K.L."/>
            <person name="Sondergaard T.E."/>
        </authorList>
    </citation>
    <scope>NUCLEOTIDE SEQUENCE [LARGE SCALE GENOMIC DNA]</scope>
    <source>
        <strain evidence="2 3">AAU 773</strain>
    </source>
</reference>
<evidence type="ECO:0000313" key="2">
    <source>
        <dbReference type="EMBL" id="KAK8879796.1"/>
    </source>
</evidence>